<feature type="compositionally biased region" description="Polar residues" evidence="1">
    <location>
        <begin position="39"/>
        <end position="60"/>
    </location>
</feature>
<keyword evidence="2" id="KW-0732">Signal</keyword>
<evidence type="ECO:0000313" key="4">
    <source>
        <dbReference type="Proteomes" id="UP000291022"/>
    </source>
</evidence>
<reference evidence="3" key="2">
    <citation type="submission" date="2025-08" db="UniProtKB">
        <authorList>
            <consortium name="Ensembl"/>
        </authorList>
    </citation>
    <scope>IDENTIFICATION</scope>
</reference>
<dbReference type="PANTHER" id="PTHR15869">
    <property type="entry name" value="ENDOMUCIN-RELATED"/>
    <property type="match status" value="1"/>
</dbReference>
<sequence length="357" mass="38202">MKLLQVTILCLLLPSLCSSENATDVKHSNTPVLTSAAISPTKASVPTPTATSNRVTESTAGTSIGTTSKKLSSTSSQPTHSSLTTTVKGEGTTTSGVTKTELTVTNATVTKILLLNASSTLPSSQNKTENQSSVRTTETPGSPLSSDASSPHTSTLPSVSGTTPGNNSQLQGMTSVCMSVDMCLLDPFSPRKSYKSFFNSFIEVGLKYKTKLHTGAKAGTQETLNVIHRCLTLIVVIVSRVKAFVHTHQTVYINSLPISIYKTELFLRMREVLLPLEASHLEITEASLNGSGGRIVRIGIHQPSDLLFFFLKIIGTEDAKNASSSSASPSYSGNRRIFFHGDKYAKCSNVITERIRL</sequence>
<keyword evidence="4" id="KW-1185">Reference proteome</keyword>
<dbReference type="PANTHER" id="PTHR15869:SF0">
    <property type="entry name" value="ENDOMUCIN"/>
    <property type="match status" value="1"/>
</dbReference>
<reference evidence="3" key="3">
    <citation type="submission" date="2025-09" db="UniProtKB">
        <authorList>
            <consortium name="Ensembl"/>
        </authorList>
    </citation>
    <scope>IDENTIFICATION</scope>
</reference>
<dbReference type="InterPro" id="IPR010740">
    <property type="entry name" value="Endomucin"/>
</dbReference>
<accession>A0A452QW36</accession>
<reference evidence="4" key="1">
    <citation type="submission" date="2016-06" db="EMBL/GenBank/DDBJ databases">
        <title>De novo assembly and RNA-Seq shows season-dependent expression and editing in black bear kidneys.</title>
        <authorList>
            <person name="Korstanje R."/>
            <person name="Srivastava A."/>
            <person name="Sarsani V.K."/>
            <person name="Sheehan S.M."/>
            <person name="Seger R.L."/>
            <person name="Barter M.E."/>
            <person name="Lindqvist C."/>
            <person name="Brody L.C."/>
            <person name="Mullikin J.C."/>
        </authorList>
    </citation>
    <scope>NUCLEOTIDE SEQUENCE [LARGE SCALE GENOMIC DNA]</scope>
</reference>
<dbReference type="Proteomes" id="UP000291022">
    <property type="component" value="Unassembled WGS sequence"/>
</dbReference>
<evidence type="ECO:0000256" key="2">
    <source>
        <dbReference type="SAM" id="SignalP"/>
    </source>
</evidence>
<feature type="region of interest" description="Disordered" evidence="1">
    <location>
        <begin position="120"/>
        <end position="170"/>
    </location>
</feature>
<feature type="chain" id="PRO_5019476976" evidence="2">
    <location>
        <begin position="20"/>
        <end position="357"/>
    </location>
</feature>
<protein>
    <submittedName>
        <fullName evidence="3">Uncharacterized protein</fullName>
    </submittedName>
</protein>
<evidence type="ECO:0000256" key="1">
    <source>
        <dbReference type="SAM" id="MobiDB-lite"/>
    </source>
</evidence>
<evidence type="ECO:0000313" key="3">
    <source>
        <dbReference type="Ensembl" id="ENSUAMP00000009925.1"/>
    </source>
</evidence>
<dbReference type="GeneTree" id="ENSGT00950000185310"/>
<dbReference type="Ensembl" id="ENSUAMT00000011165.1">
    <property type="protein sequence ID" value="ENSUAMP00000009925.1"/>
    <property type="gene ID" value="ENSUAMG00000008204.1"/>
</dbReference>
<proteinExistence type="predicted"/>
<dbReference type="STRING" id="9643.ENSUAMP00000009925"/>
<name>A0A452QW36_URSAM</name>
<organism evidence="3 4">
    <name type="scientific">Ursus americanus</name>
    <name type="common">American black bear</name>
    <name type="synonym">Euarctos americanus</name>
    <dbReference type="NCBI Taxonomy" id="9643"/>
    <lineage>
        <taxon>Eukaryota</taxon>
        <taxon>Metazoa</taxon>
        <taxon>Chordata</taxon>
        <taxon>Craniata</taxon>
        <taxon>Vertebrata</taxon>
        <taxon>Euteleostomi</taxon>
        <taxon>Mammalia</taxon>
        <taxon>Eutheria</taxon>
        <taxon>Laurasiatheria</taxon>
        <taxon>Carnivora</taxon>
        <taxon>Caniformia</taxon>
        <taxon>Ursidae</taxon>
        <taxon>Ursus</taxon>
    </lineage>
</organism>
<feature type="signal peptide" evidence="2">
    <location>
        <begin position="1"/>
        <end position="19"/>
    </location>
</feature>
<feature type="region of interest" description="Disordered" evidence="1">
    <location>
        <begin position="39"/>
        <end position="95"/>
    </location>
</feature>
<gene>
    <name evidence="3" type="primary">EMCN</name>
</gene>
<dbReference type="Pfam" id="PF07010">
    <property type="entry name" value="Endomucin"/>
    <property type="match status" value="1"/>
</dbReference>
<feature type="compositionally biased region" description="Low complexity" evidence="1">
    <location>
        <begin position="61"/>
        <end position="95"/>
    </location>
</feature>
<dbReference type="AlphaFoldDB" id="A0A452QW36"/>